<dbReference type="PANTHER" id="PTHR43495">
    <property type="entry name" value="GABA PERMEASE"/>
    <property type="match status" value="1"/>
</dbReference>
<dbReference type="Gene3D" id="1.20.1740.10">
    <property type="entry name" value="Amino acid/polyamine transporter I"/>
    <property type="match status" value="1"/>
</dbReference>
<feature type="transmembrane region" description="Helical" evidence="7">
    <location>
        <begin position="432"/>
        <end position="452"/>
    </location>
</feature>
<evidence type="ECO:0000256" key="6">
    <source>
        <dbReference type="ARBA" id="ARBA00023136"/>
    </source>
</evidence>
<protein>
    <submittedName>
        <fullName evidence="9">Amino acid permease</fullName>
    </submittedName>
</protein>
<feature type="transmembrane region" description="Helical" evidence="7">
    <location>
        <begin position="201"/>
        <end position="224"/>
    </location>
</feature>
<feature type="transmembrane region" description="Helical" evidence="7">
    <location>
        <begin position="244"/>
        <end position="266"/>
    </location>
</feature>
<keyword evidence="5 7" id="KW-1133">Transmembrane helix</keyword>
<feature type="transmembrane region" description="Helical" evidence="7">
    <location>
        <begin position="21"/>
        <end position="38"/>
    </location>
</feature>
<feature type="transmembrane region" description="Helical" evidence="7">
    <location>
        <begin position="88"/>
        <end position="106"/>
    </location>
</feature>
<evidence type="ECO:0000256" key="7">
    <source>
        <dbReference type="SAM" id="Phobius"/>
    </source>
</evidence>
<evidence type="ECO:0000256" key="4">
    <source>
        <dbReference type="ARBA" id="ARBA00022970"/>
    </source>
</evidence>
<gene>
    <name evidence="9" type="ORF">ACFQRG_07680</name>
</gene>
<accession>A0ABW2PTW2</accession>
<feature type="transmembrane region" description="Helical" evidence="7">
    <location>
        <begin position="405"/>
        <end position="426"/>
    </location>
</feature>
<keyword evidence="2" id="KW-0813">Transport</keyword>
<comment type="caution">
    <text evidence="9">The sequence shown here is derived from an EMBL/GenBank/DDBJ whole genome shotgun (WGS) entry which is preliminary data.</text>
</comment>
<proteinExistence type="predicted"/>
<dbReference type="Pfam" id="PF00324">
    <property type="entry name" value="AA_permease"/>
    <property type="match status" value="1"/>
</dbReference>
<name>A0ABW2PTW2_9BACL</name>
<feature type="transmembrane region" description="Helical" evidence="7">
    <location>
        <begin position="363"/>
        <end position="384"/>
    </location>
</feature>
<dbReference type="InterPro" id="IPR004841">
    <property type="entry name" value="AA-permease/SLC12A_dom"/>
</dbReference>
<organism evidence="9 10">
    <name type="scientific">Scopulibacillus cellulosilyticus</name>
    <dbReference type="NCBI Taxonomy" id="2665665"/>
    <lineage>
        <taxon>Bacteria</taxon>
        <taxon>Bacillati</taxon>
        <taxon>Bacillota</taxon>
        <taxon>Bacilli</taxon>
        <taxon>Bacillales</taxon>
        <taxon>Sporolactobacillaceae</taxon>
        <taxon>Scopulibacillus</taxon>
    </lineage>
</organism>
<reference evidence="10" key="1">
    <citation type="journal article" date="2019" name="Int. J. Syst. Evol. Microbiol.">
        <title>The Global Catalogue of Microorganisms (GCM) 10K type strain sequencing project: providing services to taxonomists for standard genome sequencing and annotation.</title>
        <authorList>
            <consortium name="The Broad Institute Genomics Platform"/>
            <consortium name="The Broad Institute Genome Sequencing Center for Infectious Disease"/>
            <person name="Wu L."/>
            <person name="Ma J."/>
        </authorList>
    </citation>
    <scope>NUCLEOTIDE SEQUENCE [LARGE SCALE GENOMIC DNA]</scope>
    <source>
        <strain evidence="10">CGMCC 1.16305</strain>
    </source>
</reference>
<sequence length="474" mass="51943">MESQQKPNSEGLSRSLNNRHIQFLALGGVIGVGLFYGVSQAIQVAGPGVIIAYILAGIVVAIVMRALGELTVEKPVAGSFSRYANDFFGPRMGFVTGGMWWFFWVATVMSELAAIGKLVQFWYPAFPVWVPGLISLVLFTVSNLLVVKLFGELEFVFAILKVLAIIVFMVFGALMVLTGVFNHGDVVGLTNLWSHHGFLPYGWIGVIQAVSLVIQAYSGVETLAVEAGESGDPTASMPKAFRSITFRVSFFYIGSILIMLCAYPWINLAHASGSPYVLLFKQVGIPAAATIVNLIIIFAGLSSCNTGVYGGSRVLFSMSHDKMMPDGFKKLNKNQVPYIAIIITAVAISIGTIITYFAPDYVYIWITSASAFASIFTWFVILVLEITFRFRTSKSGEGLQYPMPFWPILPIIGLIMLVLAFAAIVYSPLTRISVLSGIVWLALLLVYYQLVVAPKYKKLNFKGEKSLEEEGFDM</sequence>
<feature type="transmembrane region" description="Helical" evidence="7">
    <location>
        <begin position="126"/>
        <end position="146"/>
    </location>
</feature>
<dbReference type="EMBL" id="JBHTCO010000005">
    <property type="protein sequence ID" value="MFC7392867.1"/>
    <property type="molecule type" value="Genomic_DNA"/>
</dbReference>
<evidence type="ECO:0000256" key="3">
    <source>
        <dbReference type="ARBA" id="ARBA00022692"/>
    </source>
</evidence>
<dbReference type="PIRSF" id="PIRSF006060">
    <property type="entry name" value="AA_transporter"/>
    <property type="match status" value="1"/>
</dbReference>
<evidence type="ECO:0000256" key="1">
    <source>
        <dbReference type="ARBA" id="ARBA00004141"/>
    </source>
</evidence>
<keyword evidence="6 7" id="KW-0472">Membrane</keyword>
<evidence type="ECO:0000256" key="5">
    <source>
        <dbReference type="ARBA" id="ARBA00022989"/>
    </source>
</evidence>
<feature type="transmembrane region" description="Helical" evidence="7">
    <location>
        <begin position="286"/>
        <end position="316"/>
    </location>
</feature>
<evidence type="ECO:0000313" key="9">
    <source>
        <dbReference type="EMBL" id="MFC7392867.1"/>
    </source>
</evidence>
<dbReference type="PANTHER" id="PTHR43495:SF5">
    <property type="entry name" value="GAMMA-AMINOBUTYRIC ACID PERMEASE"/>
    <property type="match status" value="1"/>
</dbReference>
<feature type="transmembrane region" description="Helical" evidence="7">
    <location>
        <begin position="336"/>
        <end position="357"/>
    </location>
</feature>
<evidence type="ECO:0000313" key="10">
    <source>
        <dbReference type="Proteomes" id="UP001596505"/>
    </source>
</evidence>
<feature type="transmembrane region" description="Helical" evidence="7">
    <location>
        <begin position="158"/>
        <end position="181"/>
    </location>
</feature>
<evidence type="ECO:0000259" key="8">
    <source>
        <dbReference type="Pfam" id="PF00324"/>
    </source>
</evidence>
<feature type="transmembrane region" description="Helical" evidence="7">
    <location>
        <begin position="44"/>
        <end position="67"/>
    </location>
</feature>
<dbReference type="Proteomes" id="UP001596505">
    <property type="component" value="Unassembled WGS sequence"/>
</dbReference>
<comment type="subcellular location">
    <subcellularLocation>
        <location evidence="1">Membrane</location>
        <topology evidence="1">Multi-pass membrane protein</topology>
    </subcellularLocation>
</comment>
<evidence type="ECO:0000256" key="2">
    <source>
        <dbReference type="ARBA" id="ARBA00022448"/>
    </source>
</evidence>
<feature type="domain" description="Amino acid permease/ SLC12A" evidence="8">
    <location>
        <begin position="20"/>
        <end position="452"/>
    </location>
</feature>
<keyword evidence="4" id="KW-0029">Amino-acid transport</keyword>
<dbReference type="RefSeq" id="WP_380965275.1">
    <property type="nucleotide sequence ID" value="NZ_JBHTCO010000005.1"/>
</dbReference>
<keyword evidence="10" id="KW-1185">Reference proteome</keyword>
<keyword evidence="3 7" id="KW-0812">Transmembrane</keyword>